<dbReference type="RefSeq" id="WP_066789683.1">
    <property type="nucleotide sequence ID" value="NZ_CP014806.1"/>
</dbReference>
<reference evidence="1 2" key="1">
    <citation type="journal article" date="2016" name="Genome Announc.">
        <title>Whole-Genome Sequence of Rummeliibacillus stabekisii Strain PP9 Isolated from Antarctic Soil.</title>
        <authorList>
            <person name="da Mota F.F."/>
            <person name="Vollu R.E."/>
            <person name="Jurelevicius D."/>
            <person name="Seldin L."/>
        </authorList>
    </citation>
    <scope>NUCLEOTIDE SEQUENCE [LARGE SCALE GENOMIC DNA]</scope>
    <source>
        <strain evidence="1 2">PP9</strain>
    </source>
</reference>
<evidence type="ECO:0000313" key="2">
    <source>
        <dbReference type="Proteomes" id="UP000076021"/>
    </source>
</evidence>
<protein>
    <submittedName>
        <fullName evidence="1">Uncharacterized protein</fullName>
    </submittedName>
</protein>
<name>A0A143HDU9_9BACL</name>
<organism evidence="1 2">
    <name type="scientific">Rummeliibacillus stabekisii</name>
    <dbReference type="NCBI Taxonomy" id="241244"/>
    <lineage>
        <taxon>Bacteria</taxon>
        <taxon>Bacillati</taxon>
        <taxon>Bacillota</taxon>
        <taxon>Bacilli</taxon>
        <taxon>Bacillales</taxon>
        <taxon>Caryophanaceae</taxon>
        <taxon>Rummeliibacillus</taxon>
    </lineage>
</organism>
<dbReference type="Proteomes" id="UP000076021">
    <property type="component" value="Chromosome"/>
</dbReference>
<keyword evidence="2" id="KW-1185">Reference proteome</keyword>
<dbReference type="EMBL" id="CP014806">
    <property type="protein sequence ID" value="AMW99893.1"/>
    <property type="molecule type" value="Genomic_DNA"/>
</dbReference>
<evidence type="ECO:0000313" key="1">
    <source>
        <dbReference type="EMBL" id="AMW99893.1"/>
    </source>
</evidence>
<sequence>MITVKNAKAYLETTLDFENDKVATIWEKFKVFCREDIQGEEEKEILFECGIFKFTGEKMLHFNFVRQFTKYEDDEYEGMEQLHCEFLVEYTKEVKRLKATEWSMDYESLDEFFAAVEDLKAFQKVLQLTPIKRVLYQEEV</sequence>
<dbReference type="OrthoDB" id="2220876at2"/>
<accession>A0A143HDU9</accession>
<proteinExistence type="predicted"/>
<reference evidence="2" key="2">
    <citation type="submission" date="2016-03" db="EMBL/GenBank/DDBJ databases">
        <authorList>
            <person name="Ploux O."/>
        </authorList>
    </citation>
    <scope>NUCLEOTIDE SEQUENCE [LARGE SCALE GENOMIC DNA]</scope>
    <source>
        <strain evidence="2">PP9</strain>
    </source>
</reference>
<dbReference type="AlphaFoldDB" id="A0A143HDU9"/>
<dbReference type="KEGG" id="rst:ATY39_10850"/>
<gene>
    <name evidence="1" type="ORF">ATY39_10850</name>
</gene>